<dbReference type="Gene3D" id="3.60.10.10">
    <property type="entry name" value="Endonuclease/exonuclease/phosphatase"/>
    <property type="match status" value="1"/>
</dbReference>
<dbReference type="InterPro" id="IPR000477">
    <property type="entry name" value="RT_dom"/>
</dbReference>
<gene>
    <name evidence="4" type="ORF">FSB_LOCUS31725</name>
</gene>
<accession>A0A2N9GWF6</accession>
<reference evidence="4" key="1">
    <citation type="submission" date="2018-02" db="EMBL/GenBank/DDBJ databases">
        <authorList>
            <person name="Cohen D.B."/>
            <person name="Kent A.D."/>
        </authorList>
    </citation>
    <scope>NUCLEOTIDE SEQUENCE</scope>
</reference>
<feature type="domain" description="Reverse transcriptase" evidence="2">
    <location>
        <begin position="205"/>
        <end position="350"/>
    </location>
</feature>
<feature type="compositionally biased region" description="Pro residues" evidence="1">
    <location>
        <begin position="739"/>
        <end position="748"/>
    </location>
</feature>
<dbReference type="AlphaFoldDB" id="A0A2N9GWF6"/>
<dbReference type="PANTHER" id="PTHR46890:SF48">
    <property type="entry name" value="RNA-DIRECTED DNA POLYMERASE"/>
    <property type="match status" value="1"/>
</dbReference>
<evidence type="ECO:0008006" key="5">
    <source>
        <dbReference type="Google" id="ProtNLM"/>
    </source>
</evidence>
<dbReference type="CDD" id="cd01650">
    <property type="entry name" value="RT_nLTR_like"/>
    <property type="match status" value="1"/>
</dbReference>
<dbReference type="PANTHER" id="PTHR46890">
    <property type="entry name" value="NON-LTR RETROLELEMENT REVERSE TRANSCRIPTASE-LIKE PROTEIN-RELATED"/>
    <property type="match status" value="1"/>
</dbReference>
<protein>
    <recommendedName>
        <fullName evidence="5">Reverse transcriptase domain-containing protein</fullName>
    </recommendedName>
</protein>
<dbReference type="SUPFAM" id="SSF56672">
    <property type="entry name" value="DNA/RNA polymerases"/>
    <property type="match status" value="1"/>
</dbReference>
<sequence>MKRIFWEALHQTASSFSGPWLCMSDFNEVLLQADKKGGRPFSSSSSNGFNTLVNQQRLVDLGFSGNPYTWTNKRLNFANIKERLDRAFSNTEWCSTFPKASVYHFPATTSDHNPIILNTNGIGSSTPKPFRFEAMWTRDVPSADEIKQTLFNLGSDKSPGPDGMSALFYKHYWEIISQDLIEEVSSFFTRGHILTEINRTFITFIPKSDKAAKINQFRPISLCNTIYKIISKILAARLKPLLHKVISPWQSAFVPGRVIQDNSIIAHEVLNTMKKKSGFVGLMALKIDTEKAFDTMEWSFLLNVLRLHGFSSIWINWISQCISTPSFSFLINGSPFGNFKSSRGLRQGQKINYSKSGVIFSKNTTGQTTANLCHLLNLKKVSPTTKHLGLPLELNRAKSSSFQGLIEKIQNRVAGWKTKLLSQAARSTLISNVAASIPPTPCHLCFFPRQYATKLTPLSVVFGGELAQGKIICILKSRPLLRKGLCTKIGNRHHTAIWESPWIPTLDNFIPPAPTNIHPSIHRVADLIIPDTFQWDRGKIFTLFDPLTSSKILNIHLSPTSQLDKLCWVPNSNGIHSVKSAYLTDQKEKFTTTGPLTKSDWNTLWKAKISPRHKNLLWKLAWDILPTKATLAARIPAIDTTCHLCNAQVETALHIFTQCPITQSIWLTSPWPIHPNRLPFTSISDWVAFILNLGQHLNLQLQEAQSFTLLASVICDQVWFHRNKMLKSNQPFPSSPTSQPNPPPSPPPHLAHEIHKTFLFHQQAWEFSTQQSTIPTHKPWSPSPPGWHKINFDTVVRPTNVYLAAICRNHMGRITHAWVNVDSHGESLWAEAKAGLFAISCALAAGLDSIIF</sequence>
<dbReference type="InterPro" id="IPR036691">
    <property type="entry name" value="Endo/exonu/phosph_ase_sf"/>
</dbReference>
<dbReference type="InterPro" id="IPR052343">
    <property type="entry name" value="Retrotransposon-Effector_Assoc"/>
</dbReference>
<name>A0A2N9GWF6_FAGSY</name>
<dbReference type="InterPro" id="IPR043502">
    <property type="entry name" value="DNA/RNA_pol_sf"/>
</dbReference>
<feature type="region of interest" description="Disordered" evidence="1">
    <location>
        <begin position="729"/>
        <end position="748"/>
    </location>
</feature>
<dbReference type="Pfam" id="PF13966">
    <property type="entry name" value="zf-RVT"/>
    <property type="match status" value="1"/>
</dbReference>
<proteinExistence type="predicted"/>
<organism evidence="4">
    <name type="scientific">Fagus sylvatica</name>
    <name type="common">Beechnut</name>
    <dbReference type="NCBI Taxonomy" id="28930"/>
    <lineage>
        <taxon>Eukaryota</taxon>
        <taxon>Viridiplantae</taxon>
        <taxon>Streptophyta</taxon>
        <taxon>Embryophyta</taxon>
        <taxon>Tracheophyta</taxon>
        <taxon>Spermatophyta</taxon>
        <taxon>Magnoliopsida</taxon>
        <taxon>eudicotyledons</taxon>
        <taxon>Gunneridae</taxon>
        <taxon>Pentapetalae</taxon>
        <taxon>rosids</taxon>
        <taxon>fabids</taxon>
        <taxon>Fagales</taxon>
        <taxon>Fagaceae</taxon>
        <taxon>Fagus</taxon>
    </lineage>
</organism>
<evidence type="ECO:0000256" key="1">
    <source>
        <dbReference type="SAM" id="MobiDB-lite"/>
    </source>
</evidence>
<evidence type="ECO:0000313" key="4">
    <source>
        <dbReference type="EMBL" id="SPD03843.1"/>
    </source>
</evidence>
<dbReference type="InterPro" id="IPR026960">
    <property type="entry name" value="RVT-Znf"/>
</dbReference>
<evidence type="ECO:0000259" key="3">
    <source>
        <dbReference type="Pfam" id="PF13966"/>
    </source>
</evidence>
<dbReference type="SUPFAM" id="SSF56219">
    <property type="entry name" value="DNase I-like"/>
    <property type="match status" value="1"/>
</dbReference>
<evidence type="ECO:0000259" key="2">
    <source>
        <dbReference type="Pfam" id="PF00078"/>
    </source>
</evidence>
<dbReference type="Pfam" id="PF00078">
    <property type="entry name" value="RVT_1"/>
    <property type="match status" value="1"/>
</dbReference>
<dbReference type="EMBL" id="OIVN01002458">
    <property type="protein sequence ID" value="SPD03843.1"/>
    <property type="molecule type" value="Genomic_DNA"/>
</dbReference>
<feature type="domain" description="Reverse transcriptase zinc-binding" evidence="3">
    <location>
        <begin position="577"/>
        <end position="666"/>
    </location>
</feature>
<feature type="compositionally biased region" description="Low complexity" evidence="1">
    <location>
        <begin position="729"/>
        <end position="738"/>
    </location>
</feature>